<dbReference type="GO" id="GO:0000166">
    <property type="term" value="F:nucleotide binding"/>
    <property type="evidence" value="ECO:0007669"/>
    <property type="project" value="UniProtKB-KW"/>
</dbReference>
<dbReference type="EC" id="2.7.7.48" evidence="1"/>
<dbReference type="GO" id="GO:0039694">
    <property type="term" value="P:viral RNA genome replication"/>
    <property type="evidence" value="ECO:0007669"/>
    <property type="project" value="InterPro"/>
</dbReference>
<evidence type="ECO:0000259" key="10">
    <source>
        <dbReference type="PROSITE" id="PS50522"/>
    </source>
</evidence>
<evidence type="ECO:0000256" key="9">
    <source>
        <dbReference type="PIRSR" id="PIRSR605093-1"/>
    </source>
</evidence>
<dbReference type="GO" id="GO:0046872">
    <property type="term" value="F:metal ion binding"/>
    <property type="evidence" value="ECO:0007669"/>
    <property type="project" value="UniProtKB-KW"/>
</dbReference>
<evidence type="ECO:0000256" key="5">
    <source>
        <dbReference type="ARBA" id="ARBA00022741"/>
    </source>
</evidence>
<dbReference type="SUPFAM" id="SSF56672">
    <property type="entry name" value="DNA/RNA polymerases"/>
    <property type="match status" value="1"/>
</dbReference>
<sequence>MHDYAVLKQCLLDDLSIDEPVPFFTSDMDLSTVRSHALASAFLKKNVDVLSPEADKACLDLFLSTNQKCAEFSFKCSGIYDDRIIGEVTKIFDDMFFHGPDLAVSSLDFEEALMVGPGASLGAQSYNFYSKLFDSPLTSTNGRLLHLYRRAIKVNPSWSHAEQLREARFGTLLVGGNRLSFVPKTSAISRSICTEPSLNMLFQKGLGTVLERLLDRHFKINLSIQPELNRGLAMRGSLDGAFGTIDLKSASDSMSLGMLKSVLPPYLFRWLMDFRSPSTTLPGGEIIELHMVSSMGNGFTFPLQTMLFAVIVRACYRLLGIKLEYSGGRPSNFGVFGDDIIVRKDAYEFVTHALRLFGFVVNTEKSFNTGPFRESCGGDFFKGSNVRGVYCKSLSTRADVYSTINRLTRWCSVAGIVLHKTLSRLCGLVPFLPVPFHAGDTEGVKVPLRFNSKARFDKNGSVIYYALLPVARNFRVPADEAKTLHYPDRKVAIGYNPGGLAVSLVGGFIRNGRITLRSEELVRYKVRRRKTPHWGHYDSAGLKDQVRDWEIMYELMAHSCLNFARP</sequence>
<name>A0A514D2H2_9VIRU</name>
<organism evidence="11">
    <name type="scientific">Leviviridae sp</name>
    <dbReference type="NCBI Taxonomy" id="2027243"/>
    <lineage>
        <taxon>Viruses</taxon>
        <taxon>Riboviria</taxon>
        <taxon>Orthornavirae</taxon>
        <taxon>Lenarviricota</taxon>
        <taxon>Leviviricetes</taxon>
        <taxon>Norzivirales</taxon>
        <taxon>Fiersviridae</taxon>
    </lineage>
</organism>
<evidence type="ECO:0000256" key="2">
    <source>
        <dbReference type="ARBA" id="ARBA00022484"/>
    </source>
</evidence>
<feature type="binding site" evidence="9">
    <location>
        <position position="246"/>
    </location>
    <ligand>
        <name>Mg(2+)</name>
        <dbReference type="ChEBI" id="CHEBI:18420"/>
        <label>2</label>
    </ligand>
</feature>
<comment type="catalytic activity">
    <reaction evidence="8">
        <text>RNA(n) + a ribonucleoside 5'-triphosphate = RNA(n+1) + diphosphate</text>
        <dbReference type="Rhea" id="RHEA:21248"/>
        <dbReference type="Rhea" id="RHEA-COMP:14527"/>
        <dbReference type="Rhea" id="RHEA-COMP:17342"/>
        <dbReference type="ChEBI" id="CHEBI:33019"/>
        <dbReference type="ChEBI" id="CHEBI:61557"/>
        <dbReference type="ChEBI" id="CHEBI:140395"/>
        <dbReference type="EC" id="2.7.7.48"/>
    </reaction>
</comment>
<dbReference type="InterPro" id="IPR005093">
    <property type="entry name" value="RNArep_beta"/>
</dbReference>
<evidence type="ECO:0000256" key="7">
    <source>
        <dbReference type="ARBA" id="ARBA00030248"/>
    </source>
</evidence>
<keyword evidence="9" id="KW-0460">Magnesium</keyword>
<keyword evidence="4" id="KW-0548">Nucleotidyltransferase</keyword>
<dbReference type="InterPro" id="IPR007096">
    <property type="entry name" value="RNA-dir_Rpol_cat_phage"/>
</dbReference>
<keyword evidence="2 11" id="KW-0696">RNA-directed RNA polymerase</keyword>
<dbReference type="EMBL" id="MN033616">
    <property type="protein sequence ID" value="QDH87769.1"/>
    <property type="molecule type" value="Genomic_RNA"/>
</dbReference>
<dbReference type="GO" id="GO:0003968">
    <property type="term" value="F:RNA-directed RNA polymerase activity"/>
    <property type="evidence" value="ECO:0007669"/>
    <property type="project" value="UniProtKB-KW"/>
</dbReference>
<gene>
    <name evidence="11" type="ORF">H1RhizoL31241e2139_000001</name>
</gene>
<feature type="domain" description="RdRp catalytic" evidence="10">
    <location>
        <begin position="231"/>
        <end position="370"/>
    </location>
</feature>
<evidence type="ECO:0000256" key="4">
    <source>
        <dbReference type="ARBA" id="ARBA00022695"/>
    </source>
</evidence>
<feature type="binding site" evidence="9">
    <location>
        <position position="339"/>
    </location>
    <ligand>
        <name>Mg(2+)</name>
        <dbReference type="ChEBI" id="CHEBI:18420"/>
        <label>2</label>
    </ligand>
</feature>
<evidence type="ECO:0000256" key="8">
    <source>
        <dbReference type="ARBA" id="ARBA00048744"/>
    </source>
</evidence>
<evidence type="ECO:0000256" key="3">
    <source>
        <dbReference type="ARBA" id="ARBA00022679"/>
    </source>
</evidence>
<evidence type="ECO:0000256" key="1">
    <source>
        <dbReference type="ARBA" id="ARBA00012494"/>
    </source>
</evidence>
<keyword evidence="6" id="KW-0693">Viral RNA replication</keyword>
<dbReference type="PROSITE" id="PS50522">
    <property type="entry name" value="RDRP_PHAGE"/>
    <property type="match status" value="1"/>
</dbReference>
<keyword evidence="3" id="KW-0808">Transferase</keyword>
<protein>
    <recommendedName>
        <fullName evidence="1">RNA-directed RNA polymerase</fullName>
        <ecNumber evidence="1">2.7.7.48</ecNumber>
    </recommendedName>
    <alternativeName>
        <fullName evidence="7">RNA replicase beta chain</fullName>
    </alternativeName>
</protein>
<comment type="cofactor">
    <cofactor evidence="9">
        <name>Mg(2+)</name>
        <dbReference type="ChEBI" id="CHEBI:18420"/>
    </cofactor>
    <text evidence="9">Binds 2 Mg(2+) per subunit.</text>
</comment>
<evidence type="ECO:0000313" key="11">
    <source>
        <dbReference type="EMBL" id="QDH87769.1"/>
    </source>
</evidence>
<feature type="binding site" evidence="9">
    <location>
        <position position="338"/>
    </location>
    <ligand>
        <name>Mg(2+)</name>
        <dbReference type="ChEBI" id="CHEBI:18420"/>
        <label>2</label>
    </ligand>
</feature>
<keyword evidence="9" id="KW-0479">Metal-binding</keyword>
<evidence type="ECO:0000256" key="6">
    <source>
        <dbReference type="ARBA" id="ARBA00022953"/>
    </source>
</evidence>
<dbReference type="InterPro" id="IPR043502">
    <property type="entry name" value="DNA/RNA_pol_sf"/>
</dbReference>
<accession>A0A514D2H2</accession>
<keyword evidence="5" id="KW-0547">Nucleotide-binding</keyword>
<reference evidence="11" key="1">
    <citation type="submission" date="2019-05" db="EMBL/GenBank/DDBJ databases">
        <title>Metatranscriptomic reconstruction reveals RNA viruses with the potential to shape carbon cycling in soil.</title>
        <authorList>
            <person name="Starr E.P."/>
            <person name="Nuccio E."/>
            <person name="Pett-Ridge J."/>
            <person name="Banfield J.F."/>
            <person name="Firestone M.K."/>
        </authorList>
    </citation>
    <scope>NUCLEOTIDE SEQUENCE</scope>
    <source>
        <strain evidence="11">H1_Rhizo_Litter_3_1241_e_2139</strain>
    </source>
</reference>
<proteinExistence type="predicted"/>
<dbReference type="Pfam" id="PF03431">
    <property type="entry name" value="RNA_replicase_B"/>
    <property type="match status" value="1"/>
</dbReference>